<proteinExistence type="predicted"/>
<protein>
    <submittedName>
        <fullName evidence="1">Type IV secretion protein Rhs</fullName>
    </submittedName>
</protein>
<name>A0AAP9DC03_9ENTR</name>
<dbReference type="RefSeq" id="WP_142488569.1">
    <property type="nucleotide sequence ID" value="NZ_CP035382.1"/>
</dbReference>
<dbReference type="Proteomes" id="UP000317812">
    <property type="component" value="Chromosome"/>
</dbReference>
<evidence type="ECO:0000313" key="2">
    <source>
        <dbReference type="Proteomes" id="UP000317812"/>
    </source>
</evidence>
<sequence length="180" mass="21142">MSNGINRGGLRLLTLGEINLARTLYAFSIRYNEVWIHRSSYLPFNMQANNVAMAPNGEIYFQEGVYEPDFSQPHVKNDRIGGQHIFLHEMMHVWQHQRGMMVRTRGAFSWAVDYNYELNKPNLMDYGIENQACIVSDYWLLKTYGFCNRNDLYRLKNYDSSEPTLKLMARYQKVLGSFPH</sequence>
<organism evidence="1 2">
    <name type="scientific">Leclercia adecarboxylata</name>
    <dbReference type="NCBI Taxonomy" id="83655"/>
    <lineage>
        <taxon>Bacteria</taxon>
        <taxon>Pseudomonadati</taxon>
        <taxon>Pseudomonadota</taxon>
        <taxon>Gammaproteobacteria</taxon>
        <taxon>Enterobacterales</taxon>
        <taxon>Enterobacteriaceae</taxon>
        <taxon>Leclercia</taxon>
    </lineage>
</organism>
<dbReference type="EMBL" id="CP035382">
    <property type="protein sequence ID" value="QDK19639.1"/>
    <property type="molecule type" value="Genomic_DNA"/>
</dbReference>
<accession>A0AAP9DC03</accession>
<dbReference type="AlphaFoldDB" id="A0AAP9DC03"/>
<gene>
    <name evidence="1" type="ORF">ES815_15535</name>
</gene>
<evidence type="ECO:0000313" key="1">
    <source>
        <dbReference type="EMBL" id="QDK19639.1"/>
    </source>
</evidence>
<reference evidence="1 2" key="1">
    <citation type="submission" date="2019-01" db="EMBL/GenBank/DDBJ databases">
        <title>Florfenicol resistance in Enterobacteriaceae and whole-genome sequence analysis of florfenicol-resistant Leclercia adecarboxylata strain R25.</title>
        <authorList>
            <person name="Bao Q."/>
            <person name="Ying Y."/>
        </authorList>
    </citation>
    <scope>NUCLEOTIDE SEQUENCE [LARGE SCALE GENOMIC DNA]</scope>
    <source>
        <strain evidence="1 2">R25</strain>
    </source>
</reference>